<dbReference type="SUPFAM" id="SSF75217">
    <property type="entry name" value="alpha/beta knot"/>
    <property type="match status" value="1"/>
</dbReference>
<dbReference type="InterPro" id="IPR029064">
    <property type="entry name" value="Ribosomal_eL30-like_sf"/>
</dbReference>
<dbReference type="CDD" id="cd18095">
    <property type="entry name" value="SpoU-like_rRNA-MTase"/>
    <property type="match status" value="1"/>
</dbReference>
<dbReference type="STRING" id="565045.NOR51B_2147"/>
<dbReference type="GO" id="GO:0005829">
    <property type="term" value="C:cytosol"/>
    <property type="evidence" value="ECO:0007669"/>
    <property type="project" value="TreeGrafter"/>
</dbReference>
<evidence type="ECO:0000313" key="5">
    <source>
        <dbReference type="Proteomes" id="UP000004699"/>
    </source>
</evidence>
<dbReference type="GO" id="GO:0008173">
    <property type="term" value="F:RNA methyltransferase activity"/>
    <property type="evidence" value="ECO:0007669"/>
    <property type="project" value="InterPro"/>
</dbReference>
<evidence type="ECO:0000313" key="4">
    <source>
        <dbReference type="EMBL" id="EED36199.1"/>
    </source>
</evidence>
<organism evidence="4 5">
    <name type="scientific">Luminiphilus syltensis NOR5-1B</name>
    <dbReference type="NCBI Taxonomy" id="565045"/>
    <lineage>
        <taxon>Bacteria</taxon>
        <taxon>Pseudomonadati</taxon>
        <taxon>Pseudomonadota</taxon>
        <taxon>Gammaproteobacteria</taxon>
        <taxon>Cellvibrionales</taxon>
        <taxon>Halieaceae</taxon>
        <taxon>Luminiphilus</taxon>
    </lineage>
</organism>
<dbReference type="Pfam" id="PF00588">
    <property type="entry name" value="SpoU_methylase"/>
    <property type="match status" value="1"/>
</dbReference>
<dbReference type="InterPro" id="IPR029028">
    <property type="entry name" value="Alpha/beta_knot_MTases"/>
</dbReference>
<keyword evidence="2 4" id="KW-0808">Transferase</keyword>
<dbReference type="InterPro" id="IPR029026">
    <property type="entry name" value="tRNA_m1G_MTases_N"/>
</dbReference>
<dbReference type="SMART" id="SM00967">
    <property type="entry name" value="SpoU_sub_bind"/>
    <property type="match status" value="1"/>
</dbReference>
<dbReference type="SUPFAM" id="SSF55315">
    <property type="entry name" value="L30e-like"/>
    <property type="match status" value="1"/>
</dbReference>
<evidence type="ECO:0000259" key="3">
    <source>
        <dbReference type="SMART" id="SM00967"/>
    </source>
</evidence>
<sequence>MKPDHFEKLLVLYGRKPVLEALMDASLDCRTLHLASSNRSAGILKEIVDYAKSRDILIREHTREALGRLSKNKKQDQGVALDIRCPSFMSIEQFLSAPIDSATRVLALDGVTNPQNVGMIIRSAVASGIGGILYPRKGVASLGPLVIKASAGTLFKAPIISCETLAPALRQCLENGLDIVALDGAAPDSLFGDRPSRAAVYVLGGETHGVSDATRSLATRSLSIPMAGGVESLNVAVTAALIGYAAQIAP</sequence>
<dbReference type="RefSeq" id="WP_009020943.1">
    <property type="nucleotide sequence ID" value="NZ_DS999411.1"/>
</dbReference>
<dbReference type="InterPro" id="IPR004441">
    <property type="entry name" value="rRNA_MeTrfase_TrmH"/>
</dbReference>
<dbReference type="InterPro" id="IPR001537">
    <property type="entry name" value="SpoU_MeTrfase"/>
</dbReference>
<feature type="domain" description="RNA 2-O ribose methyltransferase substrate binding" evidence="3">
    <location>
        <begin position="11"/>
        <end position="89"/>
    </location>
</feature>
<protein>
    <submittedName>
        <fullName evidence="4">Putative 23S rRNA (Guanosine-2'-O-)-methyltransferase RlmB</fullName>
    </submittedName>
</protein>
<gene>
    <name evidence="4" type="ORF">NOR51B_2147</name>
</gene>
<evidence type="ECO:0000256" key="1">
    <source>
        <dbReference type="ARBA" id="ARBA00022603"/>
    </source>
</evidence>
<dbReference type="PANTHER" id="PTHR46429">
    <property type="entry name" value="23S RRNA (GUANOSINE-2'-O-)-METHYLTRANSFERASE RLMB"/>
    <property type="match status" value="1"/>
</dbReference>
<dbReference type="Pfam" id="PF08032">
    <property type="entry name" value="SpoU_sub_bind"/>
    <property type="match status" value="1"/>
</dbReference>
<dbReference type="Gene3D" id="3.40.1280.10">
    <property type="match status" value="1"/>
</dbReference>
<dbReference type="GO" id="GO:0003723">
    <property type="term" value="F:RNA binding"/>
    <property type="evidence" value="ECO:0007669"/>
    <property type="project" value="InterPro"/>
</dbReference>
<dbReference type="GO" id="GO:0032259">
    <property type="term" value="P:methylation"/>
    <property type="evidence" value="ECO:0007669"/>
    <property type="project" value="UniProtKB-KW"/>
</dbReference>
<dbReference type="Proteomes" id="UP000004699">
    <property type="component" value="Unassembled WGS sequence"/>
</dbReference>
<dbReference type="eggNOG" id="COG0566">
    <property type="taxonomic scope" value="Bacteria"/>
</dbReference>
<dbReference type="InterPro" id="IPR013123">
    <property type="entry name" value="SpoU_subst-bd"/>
</dbReference>
<keyword evidence="5" id="KW-1185">Reference proteome</keyword>
<dbReference type="Gene3D" id="3.30.1330.30">
    <property type="match status" value="1"/>
</dbReference>
<dbReference type="AlphaFoldDB" id="B8KYH0"/>
<dbReference type="EMBL" id="DS999411">
    <property type="protein sequence ID" value="EED36199.1"/>
    <property type="molecule type" value="Genomic_DNA"/>
</dbReference>
<accession>B8KYH0</accession>
<dbReference type="GO" id="GO:0006396">
    <property type="term" value="P:RNA processing"/>
    <property type="evidence" value="ECO:0007669"/>
    <property type="project" value="InterPro"/>
</dbReference>
<proteinExistence type="predicted"/>
<dbReference type="PANTHER" id="PTHR46429:SF1">
    <property type="entry name" value="23S RRNA (GUANOSINE-2'-O-)-METHYLTRANSFERASE RLMB"/>
    <property type="match status" value="1"/>
</dbReference>
<name>B8KYH0_9GAMM</name>
<reference evidence="5" key="1">
    <citation type="journal article" date="2013" name="BMC Microbiol.">
        <title>Taxonomy and evolution of bacteriochlorophyll a-containing members of the OM60/NOR5 clade of marine gammaproteobacteria: description of Luminiphilus syltensis gen. nov., sp. nov., reclassification of Haliea rubra as Pseudohaliea rubra gen. nov., comb. nov., and emendation of Chromatocurvus halotolerans.</title>
        <authorList>
            <person name="Spring S."/>
            <person name="Riedel T."/>
            <person name="Sproer C."/>
            <person name="Yan S."/>
            <person name="Harder J."/>
            <person name="Fuchs B.M."/>
        </authorList>
    </citation>
    <scope>NUCLEOTIDE SEQUENCE [LARGE SCALE GENOMIC DNA]</scope>
    <source>
        <strain evidence="5">NOR51-B</strain>
    </source>
</reference>
<keyword evidence="1 4" id="KW-0489">Methyltransferase</keyword>
<dbReference type="HOGENOM" id="CLU_021322_0_1_6"/>
<evidence type="ECO:0000256" key="2">
    <source>
        <dbReference type="ARBA" id="ARBA00022679"/>
    </source>
</evidence>